<dbReference type="FunFam" id="3.30.420.10:FF:000032">
    <property type="entry name" value="Retrovirus-related Pol polyprotein from transposon 297-like Protein"/>
    <property type="match status" value="2"/>
</dbReference>
<dbReference type="SUPFAM" id="SSF54160">
    <property type="entry name" value="Chromo domain-like"/>
    <property type="match status" value="1"/>
</dbReference>
<dbReference type="EMBL" id="JARYMX010000001">
    <property type="protein sequence ID" value="KAJ9566417.1"/>
    <property type="molecule type" value="Genomic_DNA"/>
</dbReference>
<dbReference type="InterPro" id="IPR001584">
    <property type="entry name" value="Integrase_cat-core"/>
</dbReference>
<keyword evidence="3" id="KW-1185">Reference proteome</keyword>
<dbReference type="PROSITE" id="PS50994">
    <property type="entry name" value="INTEGRASE"/>
    <property type="match status" value="2"/>
</dbReference>
<dbReference type="Gene3D" id="3.30.420.10">
    <property type="entry name" value="Ribonuclease H-like superfamily/Ribonuclease H"/>
    <property type="match status" value="2"/>
</dbReference>
<dbReference type="PANTHER" id="PTHR45835">
    <property type="entry name" value="YALI0A06105P"/>
    <property type="match status" value="1"/>
</dbReference>
<reference evidence="2" key="1">
    <citation type="submission" date="2023-03" db="EMBL/GenBank/DDBJ databases">
        <title>Chromosome-scale reference genome and RAD-based genetic map of yellow starthistle (Centaurea solstitialis) reveal putative structural variation and QTLs associated with invader traits.</title>
        <authorList>
            <person name="Reatini B."/>
            <person name="Cang F.A."/>
            <person name="Jiang Q."/>
            <person name="Mckibben M.T.W."/>
            <person name="Barker M.S."/>
            <person name="Rieseberg L.H."/>
            <person name="Dlugosch K.M."/>
        </authorList>
    </citation>
    <scope>NUCLEOTIDE SEQUENCE</scope>
    <source>
        <strain evidence="2">CAN-66</strain>
        <tissue evidence="2">Leaf</tissue>
    </source>
</reference>
<name>A0AA38WMB7_9ASTR</name>
<feature type="domain" description="Integrase catalytic" evidence="1">
    <location>
        <begin position="141"/>
        <end position="308"/>
    </location>
</feature>
<dbReference type="Pfam" id="PF24626">
    <property type="entry name" value="SH3_Tf2-1"/>
    <property type="match status" value="2"/>
</dbReference>
<protein>
    <recommendedName>
        <fullName evidence="1">Integrase catalytic domain-containing protein</fullName>
    </recommendedName>
</protein>
<dbReference type="InterPro" id="IPR036397">
    <property type="entry name" value="RNaseH_sf"/>
</dbReference>
<feature type="domain" description="Integrase catalytic" evidence="1">
    <location>
        <begin position="701"/>
        <end position="827"/>
    </location>
</feature>
<sequence length="1037" mass="118401">MVSKKQKGKKTVNTDEMDVEHLREIISAEVAQVMQNTLPGLFEQMKDELAKTVNSQVEAAMASRPSGSGSSQTSKVTSYKDFTACQPPFFQGQKDPVASTRWITEIEGAFLTSSCAAEVKVRYASNLLRGPAKDWWNILSQTKGPEQIEAMTWEHVTMDLVTGLPRTVRRHDAIWVVVDRLTKSAHFIAIKEASSSEELADIYVREIVARHGVPVTVISDRDVRFTSRFWSRFHDDLGTRLQFSTAFHPQTDGQSERTIRTLEDMLRACVLDFGGSWDSHLPLVEFSYNNSFHASIGMPPYEMLYGRRCRTPVCWGEVGQRELGSTEIVQKTTEGIQLIRDRLRAAQSRQKSYADKRRSDLEFNVGDKVLLKVSPWKGVIRFRKRGKLGPRFIGPFEIVARVGKVAYRLELPPELSQIHNTFHVSQLRKCLADESAHVPIDDIQVDERLNYVERSVAVLERKTKTLRNKEVGIVKVQWEHRKGSEWTWEPEDEMISREKRIWGERRRLKRRVHKVQLRALVDQLVTCLEHRVSSCALELLQDTCSLSESLPVVISPFSASMVSKKQKGKKTVNTNEMDVEHLREIISAEVAQVMQNTLPGLFEQMKDELAKTVNSQVEAATASRPSGSGSSQTSKVTSYKDFTACQPPFFLGQKDPVASTRWITEIEGAFLTSFCAAEVKVRYASNLLRGPAKDWWNILSQTKGPEQIEAMTWEHVTMDLVTGLPRTVRRHDAIWVVVDRLTKSAHFIAIKEASSSEELADIYVREIVARHGVPVTVISDRDVRFTSRFWSRFHDDLGTRLQFSTAFHPQTDGQSERTIRTLEDMLRACVLDFGGSWDSHLPLDSRVLGEVGQRELGSTEIVQKTTEGIQLIRDRLRAAQSRQKSYADKRRSDLEFNVGDKVLLKVSPWKGVIRFRKRGKLGPRFIGPFEIVARVGKVAYRLELPPELIQIHNTFHVSQLRKCLADESAHVPIDDIQVDERLNYVERPVAVLERKTKTLRNKEVGIVKVQWEHRKGSEWTWEPEDEMRKNHPDLFRD</sequence>
<dbReference type="AlphaFoldDB" id="A0AA38WMB7"/>
<dbReference type="InterPro" id="IPR016197">
    <property type="entry name" value="Chromo-like_dom_sf"/>
</dbReference>
<proteinExistence type="predicted"/>
<dbReference type="GO" id="GO:0003676">
    <property type="term" value="F:nucleic acid binding"/>
    <property type="evidence" value="ECO:0007669"/>
    <property type="project" value="InterPro"/>
</dbReference>
<evidence type="ECO:0000313" key="3">
    <source>
        <dbReference type="Proteomes" id="UP001172457"/>
    </source>
</evidence>
<dbReference type="InterPro" id="IPR056924">
    <property type="entry name" value="SH3_Tf2-1"/>
</dbReference>
<dbReference type="InterPro" id="IPR012337">
    <property type="entry name" value="RNaseH-like_sf"/>
</dbReference>
<dbReference type="Proteomes" id="UP001172457">
    <property type="component" value="Chromosome 1"/>
</dbReference>
<evidence type="ECO:0000313" key="2">
    <source>
        <dbReference type="EMBL" id="KAJ9566417.1"/>
    </source>
</evidence>
<accession>A0AA38WMB7</accession>
<organism evidence="2 3">
    <name type="scientific">Centaurea solstitialis</name>
    <name type="common">yellow star-thistle</name>
    <dbReference type="NCBI Taxonomy" id="347529"/>
    <lineage>
        <taxon>Eukaryota</taxon>
        <taxon>Viridiplantae</taxon>
        <taxon>Streptophyta</taxon>
        <taxon>Embryophyta</taxon>
        <taxon>Tracheophyta</taxon>
        <taxon>Spermatophyta</taxon>
        <taxon>Magnoliopsida</taxon>
        <taxon>eudicotyledons</taxon>
        <taxon>Gunneridae</taxon>
        <taxon>Pentapetalae</taxon>
        <taxon>asterids</taxon>
        <taxon>campanulids</taxon>
        <taxon>Asterales</taxon>
        <taxon>Asteraceae</taxon>
        <taxon>Carduoideae</taxon>
        <taxon>Cardueae</taxon>
        <taxon>Centaureinae</taxon>
        <taxon>Centaurea</taxon>
    </lineage>
</organism>
<dbReference type="GO" id="GO:0015074">
    <property type="term" value="P:DNA integration"/>
    <property type="evidence" value="ECO:0007669"/>
    <property type="project" value="InterPro"/>
</dbReference>
<comment type="caution">
    <text evidence="2">The sequence shown here is derived from an EMBL/GenBank/DDBJ whole genome shotgun (WGS) entry which is preliminary data.</text>
</comment>
<evidence type="ECO:0000259" key="1">
    <source>
        <dbReference type="PROSITE" id="PS50994"/>
    </source>
</evidence>
<dbReference type="SUPFAM" id="SSF53098">
    <property type="entry name" value="Ribonuclease H-like"/>
    <property type="match status" value="2"/>
</dbReference>
<dbReference type="PANTHER" id="PTHR45835:SF99">
    <property type="entry name" value="CHROMO DOMAIN-CONTAINING PROTEIN-RELATED"/>
    <property type="match status" value="1"/>
</dbReference>
<gene>
    <name evidence="2" type="ORF">OSB04_002383</name>
</gene>